<protein>
    <recommendedName>
        <fullName evidence="5">Thiopeptide-type bacteriocin biosynthesis domain-containing protein</fullName>
    </recommendedName>
</protein>
<accession>A0A1J7BP47</accession>
<evidence type="ECO:0000313" key="4">
    <source>
        <dbReference type="Proteomes" id="UP000182826"/>
    </source>
</evidence>
<name>A0A1J7BP47_FLAJO</name>
<gene>
    <name evidence="3" type="ORF">BKM63_16390</name>
</gene>
<evidence type="ECO:0000259" key="1">
    <source>
        <dbReference type="Pfam" id="PF04738"/>
    </source>
</evidence>
<dbReference type="InterPro" id="IPR023809">
    <property type="entry name" value="Thiopep_bacteriocin_synth_dom"/>
</dbReference>
<sequence>MNKFLIRTPHFSIDFINTFYRSEDPSQYIYNLFQKNTIFREAIYLNSLVLYNQAIKYSQENTLQYTKKGEKIANSLIRYFLRMSYRATPFGLSAGISIGYYKENPKENIQINYKKRSVKIDSEVLSNILTELNTDPIVKDSLTYYCNNTLYAKNNKYRYFEKKDLVNSFDFALTKVDQNDFLDEILELSKKGINLNDIRLVLKKDDDIEDNDIEDFINELIDSQLIVGDLQYDILTSNFQNKLIQQLESLQHNNSQILNKIFTLLKKVEKLCNELANLPLDSLQGLTIITEIDSLLQNYCPKEKTALQIDLIQSTEFNLPSSIKESIKRKINVFNKINSQISVNTKLKDFKDEFLNRYGNTPMPLLEVLDVEIGIGYPVNLTVRAKSSLLEDIIIETKSVPNDYKLSRWDEFLLDKYELYLKNNTGTITLKTSDFDFIKPLEHKPSHSILFSGQLHRKDDDNHDFFISGLKKGTAQFTAGRFAYNNIEIEKYMSDIAFYEKNQLSDQEVYGEIRHFSQPRLGNISQRPNHYDYYIPIYDQNNKQTDVELSLDDLYLFIENGNIILYSYKLNKRIIPKLSCAQNTTLLTCSIYNFLGEIVDDHYVRFWNWGFLKNKPHLPRVQLEEFILSKERWMIDPATVFAKSGSVSVLKNYIFSNRILRYVTLSTGGDNFIPLDLNTKIGVDFLYEELTKGKIITLEESINLNHENSLIQNQYGRSTHEIHVPILPVITQLKKQKKDNDHIRQIIKENKTINHTKVFPSQQALYFKIYIKNEQADSIILEKLNLILSELSAIKAFDHFFFIRYKDPGYHFRIRFFSDKLNLESILNSLNEGFQEEINSFIIDKIQIDTYEREIERYGGKTGMILSEKIFYYDSICVLNVLLWIEKNDMETQKWIIAMQGVHHLLDDFSTNLNEKITILEQLRDYYYGMISNRSQVNKKVSAFFQEKKKNIEILMDKQTFKHHFFDFFEIRSFKNNSVIAEINEAKIRYDTENYIHMFLNRFFESDQNQQEIIIYDLLIRYYKIIKLKKHNNE</sequence>
<dbReference type="RefSeq" id="WP_071637669.1">
    <property type="nucleotide sequence ID" value="NZ_MLFK01000009.1"/>
</dbReference>
<dbReference type="Pfam" id="PF14028">
    <property type="entry name" value="Lant_dehydr_C"/>
    <property type="match status" value="1"/>
</dbReference>
<evidence type="ECO:0008006" key="5">
    <source>
        <dbReference type="Google" id="ProtNLM"/>
    </source>
</evidence>
<dbReference type="Proteomes" id="UP000182826">
    <property type="component" value="Unassembled WGS sequence"/>
</dbReference>
<evidence type="ECO:0000313" key="3">
    <source>
        <dbReference type="EMBL" id="OIV40467.1"/>
    </source>
</evidence>
<dbReference type="AlphaFoldDB" id="A0A1J7BP47"/>
<dbReference type="Pfam" id="PF04738">
    <property type="entry name" value="Lant_dehydr_N"/>
    <property type="match status" value="1"/>
</dbReference>
<reference evidence="3 4" key="1">
    <citation type="submission" date="2016-10" db="EMBL/GenBank/DDBJ databases">
        <title>Draft Genome Sequence of Rhizobacteria Flavobacterium johnsoniae CI04.</title>
        <authorList>
            <person name="Bravo J.I."/>
            <person name="Lozano G.L."/>
            <person name="Handelsman J."/>
        </authorList>
    </citation>
    <scope>NUCLEOTIDE SEQUENCE [LARGE SCALE GENOMIC DNA]</scope>
    <source>
        <strain evidence="3 4">CI04</strain>
    </source>
</reference>
<feature type="domain" description="Lantibiotic dehydratase N-terminal" evidence="1">
    <location>
        <begin position="36"/>
        <end position="685"/>
    </location>
</feature>
<proteinExistence type="predicted"/>
<dbReference type="OrthoDB" id="1273722at2"/>
<evidence type="ECO:0000259" key="2">
    <source>
        <dbReference type="Pfam" id="PF14028"/>
    </source>
</evidence>
<dbReference type="InterPro" id="IPR006827">
    <property type="entry name" value="Lant_deHydtase_N"/>
</dbReference>
<comment type="caution">
    <text evidence="3">The sequence shown here is derived from an EMBL/GenBank/DDBJ whole genome shotgun (WGS) entry which is preliminary data.</text>
</comment>
<dbReference type="NCBIfam" id="TIGR03891">
    <property type="entry name" value="thiopep_ocin"/>
    <property type="match status" value="1"/>
</dbReference>
<keyword evidence="4" id="KW-1185">Reference proteome</keyword>
<dbReference type="EMBL" id="MLFK01000009">
    <property type="protein sequence ID" value="OIV40467.1"/>
    <property type="molecule type" value="Genomic_DNA"/>
</dbReference>
<feature type="domain" description="Thiopeptide-type bacteriocin biosynthesis" evidence="2">
    <location>
        <begin position="765"/>
        <end position="1023"/>
    </location>
</feature>
<organism evidence="3 4">
    <name type="scientific">Flavobacterium johnsoniae</name>
    <name type="common">Cytophaga johnsonae</name>
    <dbReference type="NCBI Taxonomy" id="986"/>
    <lineage>
        <taxon>Bacteria</taxon>
        <taxon>Pseudomonadati</taxon>
        <taxon>Bacteroidota</taxon>
        <taxon>Flavobacteriia</taxon>
        <taxon>Flavobacteriales</taxon>
        <taxon>Flavobacteriaceae</taxon>
        <taxon>Flavobacterium</taxon>
    </lineage>
</organism>